<keyword evidence="10" id="KW-1185">Reference proteome</keyword>
<dbReference type="Gramene" id="TraesCLE_scaffold_053884_01G000100.1">
    <property type="protein sequence ID" value="TraesCLE_scaffold_053884_01G000100.1"/>
    <property type="gene ID" value="TraesCLE_scaffold_053884_01G000100"/>
</dbReference>
<dbReference type="Gramene" id="TraesWEE_scaffold_025360_01G000100.1">
    <property type="protein sequence ID" value="TraesWEE_scaffold_025360_01G000100.1"/>
    <property type="gene ID" value="TraesWEE_scaffold_025360_01G000100"/>
</dbReference>
<dbReference type="AlphaFoldDB" id="A0A3B6TQ45"/>
<proteinExistence type="inferred from homology"/>
<dbReference type="Pfam" id="PF00443">
    <property type="entry name" value="UCH"/>
    <property type="match status" value="1"/>
</dbReference>
<feature type="domain" description="USP" evidence="8">
    <location>
        <begin position="1"/>
        <end position="323"/>
    </location>
</feature>
<protein>
    <recommendedName>
        <fullName evidence="3">ubiquitinyl hydrolase 1</fullName>
        <ecNumber evidence="3">3.4.19.12</ecNumber>
    </recommendedName>
</protein>
<dbReference type="OrthoDB" id="1723187at2759"/>
<dbReference type="PROSITE" id="PS50235">
    <property type="entry name" value="USP_3"/>
    <property type="match status" value="1"/>
</dbReference>
<dbReference type="EC" id="3.4.19.12" evidence="3"/>
<comment type="catalytic activity">
    <reaction evidence="1">
        <text>Thiol-dependent hydrolysis of ester, thioester, amide, peptide and isopeptide bonds formed by the C-terminal Gly of ubiquitin (a 76-residue protein attached to proteins as an intracellular targeting signal).</text>
        <dbReference type="EC" id="3.4.19.12"/>
    </reaction>
</comment>
<dbReference type="SUPFAM" id="SSF54001">
    <property type="entry name" value="Cysteine proteinases"/>
    <property type="match status" value="1"/>
</dbReference>
<dbReference type="PROSITE" id="PS00973">
    <property type="entry name" value="USP_2"/>
    <property type="match status" value="1"/>
</dbReference>
<dbReference type="PANTHER" id="PTHR43982">
    <property type="entry name" value="UBIQUITIN CARBOXYL-TERMINAL HYDROLASE"/>
    <property type="match status" value="1"/>
</dbReference>
<evidence type="ECO:0000256" key="4">
    <source>
        <dbReference type="ARBA" id="ARBA00022670"/>
    </source>
</evidence>
<keyword evidence="6" id="KW-0378">Hydrolase</keyword>
<dbReference type="Proteomes" id="UP000019116">
    <property type="component" value="Chromosome 7D"/>
</dbReference>
<dbReference type="InterPro" id="IPR001394">
    <property type="entry name" value="Peptidase_C19_UCH"/>
</dbReference>
<dbReference type="RefSeq" id="XP_044441923.1">
    <property type="nucleotide sequence ID" value="XM_044585988.1"/>
</dbReference>
<dbReference type="GO" id="GO:0004843">
    <property type="term" value="F:cysteine-type deubiquitinase activity"/>
    <property type="evidence" value="ECO:0000318"/>
    <property type="project" value="GO_Central"/>
</dbReference>
<organism evidence="9">
    <name type="scientific">Triticum aestivum</name>
    <name type="common">Wheat</name>
    <dbReference type="NCBI Taxonomy" id="4565"/>
    <lineage>
        <taxon>Eukaryota</taxon>
        <taxon>Viridiplantae</taxon>
        <taxon>Streptophyta</taxon>
        <taxon>Embryophyta</taxon>
        <taxon>Tracheophyta</taxon>
        <taxon>Spermatophyta</taxon>
        <taxon>Magnoliopsida</taxon>
        <taxon>Liliopsida</taxon>
        <taxon>Poales</taxon>
        <taxon>Poaceae</taxon>
        <taxon>BOP clade</taxon>
        <taxon>Pooideae</taxon>
        <taxon>Triticodae</taxon>
        <taxon>Triticeae</taxon>
        <taxon>Triticinae</taxon>
        <taxon>Triticum</taxon>
    </lineage>
</organism>
<evidence type="ECO:0000256" key="2">
    <source>
        <dbReference type="ARBA" id="ARBA00009085"/>
    </source>
</evidence>
<sequence>MNSTIQCMNRVPELKAALTSYSHNAKRDGIDVMSHNLSVAANHIFSELDKNTEAVSPSKLLEMMRAKYPTFAEQENNVYRQQDAEECWSGLLNAFSEAFASEASEPTTDQMKEIFGIELVSRSKCAENGAGRLKTQSVKLLRCPITDGMNHLDEVLEHTLRTGDSMYEKDSEINELPRYFTIQLGRMWDEMQNRLTKKFDKVSHPLQLDLYGHCSDEMKLKLQAAREVAESGALGSSYMDIDQFDSTVPKKQLTGIYNLVAVVTHKGPTANLGHYVAWVKQANETWIQFSDDMTSTHEDSEILELSGGADDQHVAYIYLYKAQLI</sequence>
<dbReference type="GO" id="GO:0070628">
    <property type="term" value="F:proteasome binding"/>
    <property type="evidence" value="ECO:0000318"/>
    <property type="project" value="GO_Central"/>
</dbReference>
<dbReference type="InterPro" id="IPR018200">
    <property type="entry name" value="USP_CS"/>
</dbReference>
<evidence type="ECO:0000256" key="3">
    <source>
        <dbReference type="ARBA" id="ARBA00012759"/>
    </source>
</evidence>
<evidence type="ECO:0000313" key="9">
    <source>
        <dbReference type="EnsemblPlants" id="TraesCS7D02G237300.1"/>
    </source>
</evidence>
<evidence type="ECO:0000256" key="7">
    <source>
        <dbReference type="ARBA" id="ARBA00022807"/>
    </source>
</evidence>
<reference evidence="9" key="1">
    <citation type="submission" date="2018-08" db="EMBL/GenBank/DDBJ databases">
        <authorList>
            <person name="Rossello M."/>
        </authorList>
    </citation>
    <scope>NUCLEOTIDE SEQUENCE [LARGE SCALE GENOMIC DNA]</scope>
    <source>
        <strain evidence="9">cv. Chinese Spring</strain>
    </source>
</reference>
<dbReference type="PaxDb" id="4565-Traes_7DS_7C57EFC81.1"/>
<comment type="similarity">
    <text evidence="2">Belongs to the peptidase C19 family.</text>
</comment>
<keyword evidence="5" id="KW-0833">Ubl conjugation pathway</keyword>
<dbReference type="GO" id="GO:1904293">
    <property type="term" value="P:negative regulation of ERAD pathway"/>
    <property type="evidence" value="ECO:0000318"/>
    <property type="project" value="GO_Central"/>
</dbReference>
<evidence type="ECO:0000313" key="10">
    <source>
        <dbReference type="Proteomes" id="UP000019116"/>
    </source>
</evidence>
<dbReference type="InterPro" id="IPR028889">
    <property type="entry name" value="USP"/>
</dbReference>
<dbReference type="Gramene" id="TraesCS7D03G0528400.1">
    <property type="protein sequence ID" value="TraesCS7D03G0528400.1.CDS"/>
    <property type="gene ID" value="TraesCS7D03G0528400"/>
</dbReference>
<dbReference type="Gramene" id="TraesCS7D02G237300.1">
    <property type="protein sequence ID" value="TraesCS7D02G237300.1"/>
    <property type="gene ID" value="TraesCS7D02G237300"/>
</dbReference>
<dbReference type="EnsemblPlants" id="TraesCS7D02G237300.1">
    <property type="protein sequence ID" value="TraesCS7D02G237300.1"/>
    <property type="gene ID" value="TraesCS7D02G237300"/>
</dbReference>
<keyword evidence="4" id="KW-0645">Protease</keyword>
<evidence type="ECO:0000259" key="8">
    <source>
        <dbReference type="PROSITE" id="PS50235"/>
    </source>
</evidence>
<dbReference type="InterPro" id="IPR044635">
    <property type="entry name" value="UBP14-like"/>
</dbReference>
<dbReference type="Gene3D" id="3.90.70.10">
    <property type="entry name" value="Cysteine proteinases"/>
    <property type="match status" value="1"/>
</dbReference>
<dbReference type="STRING" id="4565.A0A3B6TQ45"/>
<dbReference type="PANTHER" id="PTHR43982:SF1">
    <property type="entry name" value="UBIQUITIN CARBOXYL-TERMINAL HYDROLASE 14"/>
    <property type="match status" value="1"/>
</dbReference>
<evidence type="ECO:0000256" key="1">
    <source>
        <dbReference type="ARBA" id="ARBA00000707"/>
    </source>
</evidence>
<gene>
    <name evidence="9" type="primary">LOC123168121</name>
</gene>
<dbReference type="Gramene" id="TraesRN7D0100545900.1">
    <property type="protein sequence ID" value="TraesRN7D0100545900.1"/>
    <property type="gene ID" value="TraesRN7D0100545900"/>
</dbReference>
<dbReference type="GO" id="GO:0016579">
    <property type="term" value="P:protein deubiquitination"/>
    <property type="evidence" value="ECO:0007669"/>
    <property type="project" value="InterPro"/>
</dbReference>
<evidence type="ECO:0000256" key="5">
    <source>
        <dbReference type="ARBA" id="ARBA00022786"/>
    </source>
</evidence>
<accession>A0A3B6TQ45</accession>
<evidence type="ECO:0000256" key="6">
    <source>
        <dbReference type="ARBA" id="ARBA00022801"/>
    </source>
</evidence>
<dbReference type="SMR" id="A0A3B6TQ45"/>
<dbReference type="GO" id="GO:0043161">
    <property type="term" value="P:proteasome-mediated ubiquitin-dependent protein catabolic process"/>
    <property type="evidence" value="ECO:0007669"/>
    <property type="project" value="InterPro"/>
</dbReference>
<name>A0A3B6TQ45_WHEAT</name>
<dbReference type="GeneID" id="123168121"/>
<keyword evidence="7" id="KW-0788">Thiol protease</keyword>
<reference evidence="9" key="2">
    <citation type="submission" date="2018-10" db="UniProtKB">
        <authorList>
            <consortium name="EnsemblPlants"/>
        </authorList>
    </citation>
    <scope>IDENTIFICATION</scope>
</reference>
<dbReference type="InterPro" id="IPR038765">
    <property type="entry name" value="Papain-like_cys_pep_sf"/>
</dbReference>